<feature type="region of interest" description="Disordered" evidence="1">
    <location>
        <begin position="1"/>
        <end position="33"/>
    </location>
</feature>
<comment type="caution">
    <text evidence="2">The sequence shown here is derived from an EMBL/GenBank/DDBJ whole genome shotgun (WGS) entry which is preliminary data.</text>
</comment>
<keyword evidence="3" id="KW-1185">Reference proteome</keyword>
<reference evidence="2 3" key="1">
    <citation type="journal article" date="2024" name="BMC Genomics">
        <title>Genome assembly of redclaw crayfish (Cherax quadricarinatus) provides insights into its immune adaptation and hypoxia tolerance.</title>
        <authorList>
            <person name="Liu Z."/>
            <person name="Zheng J."/>
            <person name="Li H."/>
            <person name="Fang K."/>
            <person name="Wang S."/>
            <person name="He J."/>
            <person name="Zhou D."/>
            <person name="Weng S."/>
            <person name="Chi M."/>
            <person name="Gu Z."/>
            <person name="He J."/>
            <person name="Li F."/>
            <person name="Wang M."/>
        </authorList>
    </citation>
    <scope>NUCLEOTIDE SEQUENCE [LARGE SCALE GENOMIC DNA]</scope>
    <source>
        <strain evidence="2">ZL_2023a</strain>
    </source>
</reference>
<accession>A0AAW0YL34</accession>
<feature type="non-terminal residue" evidence="2">
    <location>
        <position position="1"/>
    </location>
</feature>
<feature type="compositionally biased region" description="Basic and acidic residues" evidence="1">
    <location>
        <begin position="109"/>
        <end position="119"/>
    </location>
</feature>
<dbReference type="AlphaFoldDB" id="A0AAW0YL34"/>
<feature type="region of interest" description="Disordered" evidence="1">
    <location>
        <begin position="58"/>
        <end position="127"/>
    </location>
</feature>
<proteinExistence type="predicted"/>
<feature type="compositionally biased region" description="Basic and acidic residues" evidence="1">
    <location>
        <begin position="85"/>
        <end position="96"/>
    </location>
</feature>
<name>A0AAW0YL34_CHEQU</name>
<organism evidence="2 3">
    <name type="scientific">Cherax quadricarinatus</name>
    <name type="common">Australian red claw crayfish</name>
    <dbReference type="NCBI Taxonomy" id="27406"/>
    <lineage>
        <taxon>Eukaryota</taxon>
        <taxon>Metazoa</taxon>
        <taxon>Ecdysozoa</taxon>
        <taxon>Arthropoda</taxon>
        <taxon>Crustacea</taxon>
        <taxon>Multicrustacea</taxon>
        <taxon>Malacostraca</taxon>
        <taxon>Eumalacostraca</taxon>
        <taxon>Eucarida</taxon>
        <taxon>Decapoda</taxon>
        <taxon>Pleocyemata</taxon>
        <taxon>Astacidea</taxon>
        <taxon>Parastacoidea</taxon>
        <taxon>Parastacidae</taxon>
        <taxon>Cherax</taxon>
    </lineage>
</organism>
<sequence>AKKSKAKTEGSKKEEKFQKVKDSNQKNMMSNDHIKPEQECTCFKKLTGNSKQNVKAVNNGAEDSKWHNVKSQNEMTDSELSNTNNDKECQKYEKGKINSMQGNQNSKCNESDVQRENKVSTDLQGGPSEMEDKIGKYIEAVRKEFASKPKKYVYLEDEVCKKVIGSSCLQKKKVVIIGDSRIKSLAEVGMDGKRFSIDIRCVPDLTLDKLKESVELYVDKKYFSEGILLICSVGIYDIIEISDNLSCQIMDDHVPMKQIYFTKRNSRFDIIHKMMAVRSSLQDLLGNNSEVYFTTILPVNISKFNLWQLKVHKDGTGHHPDVQSPSPRLE</sequence>
<dbReference type="Proteomes" id="UP001445076">
    <property type="component" value="Unassembled WGS sequence"/>
</dbReference>
<feature type="compositionally biased region" description="Polar residues" evidence="1">
    <location>
        <begin position="69"/>
        <end position="84"/>
    </location>
</feature>
<gene>
    <name evidence="2" type="ORF">OTU49_005034</name>
</gene>
<evidence type="ECO:0000256" key="1">
    <source>
        <dbReference type="SAM" id="MobiDB-lite"/>
    </source>
</evidence>
<feature type="compositionally biased region" description="Polar residues" evidence="1">
    <location>
        <begin position="98"/>
        <end position="108"/>
    </location>
</feature>
<protein>
    <submittedName>
        <fullName evidence="2">Uncharacterized protein</fullName>
    </submittedName>
</protein>
<feature type="compositionally biased region" description="Basic and acidic residues" evidence="1">
    <location>
        <begin position="1"/>
        <end position="24"/>
    </location>
</feature>
<feature type="non-terminal residue" evidence="2">
    <location>
        <position position="330"/>
    </location>
</feature>
<dbReference type="EMBL" id="JARKIK010000004">
    <property type="protein sequence ID" value="KAK8752352.1"/>
    <property type="molecule type" value="Genomic_DNA"/>
</dbReference>
<evidence type="ECO:0000313" key="3">
    <source>
        <dbReference type="Proteomes" id="UP001445076"/>
    </source>
</evidence>
<evidence type="ECO:0000313" key="2">
    <source>
        <dbReference type="EMBL" id="KAK8752352.1"/>
    </source>
</evidence>